<organism evidence="6 7">
    <name type="scientific">Fragariocoptes setiger</name>
    <dbReference type="NCBI Taxonomy" id="1670756"/>
    <lineage>
        <taxon>Eukaryota</taxon>
        <taxon>Metazoa</taxon>
        <taxon>Ecdysozoa</taxon>
        <taxon>Arthropoda</taxon>
        <taxon>Chelicerata</taxon>
        <taxon>Arachnida</taxon>
        <taxon>Acari</taxon>
        <taxon>Acariformes</taxon>
        <taxon>Trombidiformes</taxon>
        <taxon>Prostigmata</taxon>
        <taxon>Eupodina</taxon>
        <taxon>Eriophyoidea</taxon>
        <taxon>Phytoptidae</taxon>
        <taxon>Fragariocoptes</taxon>
    </lineage>
</organism>
<dbReference type="Gene3D" id="2.40.30.10">
    <property type="entry name" value="Translation factors"/>
    <property type="match status" value="2"/>
</dbReference>
<feature type="domain" description="Tr-type G" evidence="5">
    <location>
        <begin position="8"/>
        <end position="234"/>
    </location>
</feature>
<comment type="caution">
    <text evidence="6">The sequence shown here is derived from an EMBL/GenBank/DDBJ whole genome shotgun (WGS) entry which is preliminary data.</text>
</comment>
<evidence type="ECO:0000313" key="7">
    <source>
        <dbReference type="Proteomes" id="UP000825002"/>
    </source>
</evidence>
<evidence type="ECO:0000256" key="4">
    <source>
        <dbReference type="ARBA" id="ARBA00023134"/>
    </source>
</evidence>
<reference evidence="6 7" key="1">
    <citation type="submission" date="2020-10" db="EMBL/GenBank/DDBJ databases">
        <authorList>
            <person name="Klimov P.B."/>
            <person name="Dyachkov S.M."/>
            <person name="Chetverikov P.E."/>
        </authorList>
    </citation>
    <scope>NUCLEOTIDE SEQUENCE [LARGE SCALE GENOMIC DNA]</scope>
    <source>
        <strain evidence="6">BMOC 18-1129-001#AD2665</strain>
        <tissue evidence="6">Entire mites</tissue>
    </source>
</reference>
<evidence type="ECO:0000259" key="5">
    <source>
        <dbReference type="PROSITE" id="PS51722"/>
    </source>
</evidence>
<dbReference type="PROSITE" id="PS00301">
    <property type="entry name" value="G_TR_1"/>
    <property type="match status" value="1"/>
</dbReference>
<accession>A0ABQ7SAN4</accession>
<dbReference type="SUPFAM" id="SSF50447">
    <property type="entry name" value="Translation proteins"/>
    <property type="match status" value="1"/>
</dbReference>
<dbReference type="CDD" id="cd01883">
    <property type="entry name" value="EF1_alpha"/>
    <property type="match status" value="1"/>
</dbReference>
<keyword evidence="4" id="KW-0342">GTP-binding</keyword>
<evidence type="ECO:0000256" key="3">
    <source>
        <dbReference type="ARBA" id="ARBA00022741"/>
    </source>
</evidence>
<sequence>MASVETPKEHINIVLIGHVDAGKSTTGGQILLSSGQYDRRTFDKYRQEAKEKNHESWWLSWAFDTNAEEREKGKTIEVGRASFTTDHKKITILDAPGHKGFVPNMICGAAQADIAILVISARKGEFETGFERGGQTREHAMLAKTAGVRYLAVLINKMDDPTVEWSEERFNECRDKLMPFLRRICGFKEQEITFIPASSQTGAYIKDPEPSLCPWYSGPTLIDYLDALPPINQVSKNTDFIMPVTGKYKDMGTVVTGKVESGQVTVGAKLLCMPNRVPVEAVSLYIEEDEVEKLQCGDNGRIKLKGVEEDDIYTGMVLCDQSKACKVARVFDAQIYVIEHPRIICPGYSAVMHIHAATEEVKMTHIIALLDRKTGEKTKTRFIKQDQLALVRLECQGRSICMDKFTEFDGRLGRFTLRDEGKSVAMGKILAFRAE</sequence>
<dbReference type="SUPFAM" id="SSF50465">
    <property type="entry name" value="EF-Tu/eEF-1alpha/eIF2-gamma C-terminal domain"/>
    <property type="match status" value="1"/>
</dbReference>
<dbReference type="PROSITE" id="PS51722">
    <property type="entry name" value="G_TR_2"/>
    <property type="match status" value="1"/>
</dbReference>
<gene>
    <name evidence="6" type="primary">Gspt2</name>
    <name evidence="6" type="ORF">GZH46_01016</name>
</gene>
<evidence type="ECO:0000256" key="1">
    <source>
        <dbReference type="ARBA" id="ARBA00007249"/>
    </source>
</evidence>
<dbReference type="InterPro" id="IPR009000">
    <property type="entry name" value="Transl_B-barrel_sf"/>
</dbReference>
<dbReference type="PRINTS" id="PR00315">
    <property type="entry name" value="ELONGATNFCT"/>
</dbReference>
<dbReference type="Gene3D" id="3.40.50.300">
    <property type="entry name" value="P-loop containing nucleotide triphosphate hydrolases"/>
    <property type="match status" value="1"/>
</dbReference>
<comment type="similarity">
    <text evidence="1">Belongs to the TRAFAC class translation factor GTPase superfamily. Classic translation factor GTPase family. EF-Tu/EF-1A subfamily.</text>
</comment>
<dbReference type="SUPFAM" id="SSF52540">
    <property type="entry name" value="P-loop containing nucleoside triphosphate hydrolases"/>
    <property type="match status" value="1"/>
</dbReference>
<keyword evidence="7" id="KW-1185">Reference proteome</keyword>
<dbReference type="Pfam" id="PF00009">
    <property type="entry name" value="GTP_EFTU"/>
    <property type="match status" value="1"/>
</dbReference>
<dbReference type="InterPro" id="IPR031157">
    <property type="entry name" value="G_TR_CS"/>
</dbReference>
<keyword evidence="2" id="KW-0597">Phosphoprotein</keyword>
<dbReference type="InterPro" id="IPR000795">
    <property type="entry name" value="T_Tr_GTP-bd_dom"/>
</dbReference>
<dbReference type="InterPro" id="IPR004161">
    <property type="entry name" value="EFTu-like_2"/>
</dbReference>
<name>A0ABQ7SAN4_9ACAR</name>
<dbReference type="CDD" id="cd03704">
    <property type="entry name" value="eRF3_C_III"/>
    <property type="match status" value="1"/>
</dbReference>
<dbReference type="InterPro" id="IPR054696">
    <property type="entry name" value="GTP-eEF1A_C"/>
</dbReference>
<dbReference type="EMBL" id="JAIFTH010000145">
    <property type="protein sequence ID" value="KAG9510443.1"/>
    <property type="molecule type" value="Genomic_DNA"/>
</dbReference>
<dbReference type="InterPro" id="IPR009001">
    <property type="entry name" value="Transl_elong_EF1A/Init_IF2_C"/>
</dbReference>
<dbReference type="CDD" id="cd04089">
    <property type="entry name" value="eRF3_II"/>
    <property type="match status" value="1"/>
</dbReference>
<dbReference type="InterPro" id="IPR027417">
    <property type="entry name" value="P-loop_NTPase"/>
</dbReference>
<dbReference type="Pfam" id="PF03144">
    <property type="entry name" value="GTP_EFTU_D2"/>
    <property type="match status" value="1"/>
</dbReference>
<dbReference type="Proteomes" id="UP000825002">
    <property type="component" value="Unassembled WGS sequence"/>
</dbReference>
<dbReference type="Pfam" id="PF22594">
    <property type="entry name" value="GTP-eEF1A_C"/>
    <property type="match status" value="1"/>
</dbReference>
<evidence type="ECO:0000256" key="2">
    <source>
        <dbReference type="ARBA" id="ARBA00022553"/>
    </source>
</evidence>
<evidence type="ECO:0000313" key="6">
    <source>
        <dbReference type="EMBL" id="KAG9510443.1"/>
    </source>
</evidence>
<protein>
    <submittedName>
        <fullName evidence="6">Eukaryotic peptide chain release factor GTP-binding subunit ERF3B</fullName>
    </submittedName>
</protein>
<keyword evidence="3" id="KW-0547">Nucleotide-binding</keyword>
<dbReference type="PANTHER" id="PTHR23115">
    <property type="entry name" value="TRANSLATION FACTOR"/>
    <property type="match status" value="1"/>
</dbReference>
<proteinExistence type="inferred from homology"/>
<dbReference type="InterPro" id="IPR050100">
    <property type="entry name" value="TRAFAC_GTPase_members"/>
</dbReference>